<dbReference type="InterPro" id="IPR000504">
    <property type="entry name" value="RRM_dom"/>
</dbReference>
<dbReference type="PANTHER" id="PTHR10352">
    <property type="entry name" value="EUKARYOTIC TRANSLATION INITIATION FACTOR 3 SUBUNIT G"/>
    <property type="match status" value="1"/>
</dbReference>
<organism evidence="5 6">
    <name type="scientific">Iris pallida</name>
    <name type="common">Sweet iris</name>
    <dbReference type="NCBI Taxonomy" id="29817"/>
    <lineage>
        <taxon>Eukaryota</taxon>
        <taxon>Viridiplantae</taxon>
        <taxon>Streptophyta</taxon>
        <taxon>Embryophyta</taxon>
        <taxon>Tracheophyta</taxon>
        <taxon>Spermatophyta</taxon>
        <taxon>Magnoliopsida</taxon>
        <taxon>Liliopsida</taxon>
        <taxon>Asparagales</taxon>
        <taxon>Iridaceae</taxon>
        <taxon>Iridoideae</taxon>
        <taxon>Irideae</taxon>
        <taxon>Iris</taxon>
    </lineage>
</organism>
<evidence type="ECO:0000256" key="3">
    <source>
        <dbReference type="SAM" id="MobiDB-lite"/>
    </source>
</evidence>
<feature type="compositionally biased region" description="Acidic residues" evidence="3">
    <location>
        <begin position="87"/>
        <end position="117"/>
    </location>
</feature>
<name>A0AAX6HY72_IRIPA</name>
<dbReference type="EMBL" id="JANAVB010005599">
    <property type="protein sequence ID" value="KAJ6846009.1"/>
    <property type="molecule type" value="Genomic_DNA"/>
</dbReference>
<evidence type="ECO:0000313" key="5">
    <source>
        <dbReference type="EMBL" id="KAJ6846009.1"/>
    </source>
</evidence>
<dbReference type="Pfam" id="PF00076">
    <property type="entry name" value="RRM_1"/>
    <property type="match status" value="2"/>
</dbReference>
<evidence type="ECO:0000259" key="4">
    <source>
        <dbReference type="PROSITE" id="PS50102"/>
    </source>
</evidence>
<reference evidence="5" key="1">
    <citation type="journal article" date="2023" name="GigaByte">
        <title>Genome assembly of the bearded iris, Iris pallida Lam.</title>
        <authorList>
            <person name="Bruccoleri R.E."/>
            <person name="Oakeley E.J."/>
            <person name="Faust A.M.E."/>
            <person name="Altorfer M."/>
            <person name="Dessus-Babus S."/>
            <person name="Burckhardt D."/>
            <person name="Oertli M."/>
            <person name="Naumann U."/>
            <person name="Petersen F."/>
            <person name="Wong J."/>
        </authorList>
    </citation>
    <scope>NUCLEOTIDE SEQUENCE</scope>
    <source>
        <strain evidence="5">GSM-AAB239-AS_SAM_17_03QT</strain>
    </source>
</reference>
<dbReference type="PROSITE" id="PS50102">
    <property type="entry name" value="RRM"/>
    <property type="match status" value="2"/>
</dbReference>
<dbReference type="SUPFAM" id="SSF54928">
    <property type="entry name" value="RNA-binding domain, RBD"/>
    <property type="match status" value="2"/>
</dbReference>
<proteinExistence type="predicted"/>
<reference evidence="5" key="2">
    <citation type="submission" date="2023-04" db="EMBL/GenBank/DDBJ databases">
        <authorList>
            <person name="Bruccoleri R.E."/>
            <person name="Oakeley E.J."/>
            <person name="Faust A.-M."/>
            <person name="Dessus-Babus S."/>
            <person name="Altorfer M."/>
            <person name="Burckhardt D."/>
            <person name="Oertli M."/>
            <person name="Naumann U."/>
            <person name="Petersen F."/>
            <person name="Wong J."/>
        </authorList>
    </citation>
    <scope>NUCLEOTIDE SEQUENCE</scope>
    <source>
        <strain evidence="5">GSM-AAB239-AS_SAM_17_03QT</strain>
        <tissue evidence="5">Leaf</tissue>
    </source>
</reference>
<feature type="compositionally biased region" description="Polar residues" evidence="3">
    <location>
        <begin position="9"/>
        <end position="29"/>
    </location>
</feature>
<feature type="region of interest" description="Disordered" evidence="3">
    <location>
        <begin position="1"/>
        <end position="119"/>
    </location>
</feature>
<keyword evidence="1 2" id="KW-0694">RNA-binding</keyword>
<dbReference type="InterPro" id="IPR012677">
    <property type="entry name" value="Nucleotide-bd_a/b_plait_sf"/>
</dbReference>
<comment type="caution">
    <text evidence="5">The sequence shown here is derived from an EMBL/GenBank/DDBJ whole genome shotgun (WGS) entry which is preliminary data.</text>
</comment>
<accession>A0AAX6HY72</accession>
<feature type="domain" description="RRM" evidence="4">
    <location>
        <begin position="254"/>
        <end position="353"/>
    </location>
</feature>
<protein>
    <submittedName>
        <fullName evidence="5">RNA binding protein</fullName>
    </submittedName>
</protein>
<evidence type="ECO:0000256" key="2">
    <source>
        <dbReference type="PROSITE-ProRule" id="PRU00176"/>
    </source>
</evidence>
<dbReference type="InterPro" id="IPR035979">
    <property type="entry name" value="RBD_domain_sf"/>
</dbReference>
<dbReference type="Gene3D" id="3.30.70.330">
    <property type="match status" value="2"/>
</dbReference>
<gene>
    <name evidence="5" type="ORF">M6B38_278200</name>
</gene>
<dbReference type="GO" id="GO:0003723">
    <property type="term" value="F:RNA binding"/>
    <property type="evidence" value="ECO:0007669"/>
    <property type="project" value="UniProtKB-UniRule"/>
</dbReference>
<feature type="compositionally biased region" description="Acidic residues" evidence="3">
    <location>
        <begin position="58"/>
        <end position="73"/>
    </location>
</feature>
<keyword evidence="6" id="KW-1185">Reference proteome</keyword>
<feature type="domain" description="RRM" evidence="4">
    <location>
        <begin position="161"/>
        <end position="238"/>
    </location>
</feature>
<dbReference type="SMART" id="SM00360">
    <property type="entry name" value="RRM"/>
    <property type="match status" value="2"/>
</dbReference>
<dbReference type="AlphaFoldDB" id="A0AAX6HY72"/>
<evidence type="ECO:0000256" key="1">
    <source>
        <dbReference type="ARBA" id="ARBA00022884"/>
    </source>
</evidence>
<sequence length="481" mass="50793">MAKKRKLSKSASTPTSNSDLGSQNESEPGSQPEPMDEAPTVTPIQKQGGEEAPPTDATEPELESTEVPVEETTDPTPAPTNGSSAAADEEKEEEEEEEKEEEKEKEEGEEEEEDEDPSSIQKILELFPKDQLVDLLRSAASAHPDVLADVHRAADVDPAHRKVFVHGLGWDTNAETLTSFFRQYGEVEDCNAVIDKLTGKSKGYAFILFKHRKGARNALKEPQKKIGSRMTACQLASAGPVPPPAPPVSEYTQRKIYVSNVGADLDPQKLLQFFAKFGDIEEGPLGLDKATGKPKGFCLFVYKSVEGARKALEEPHKKFEGHMLHCQKAVDGPKGSKQFGFSGHGLRPKAAFPGGATSTGGHLMAPSGGGLGFNQAASVAAAVPTMNPGLGQALTALLANQAAPTAGLSNLSNLLGGLGSGGMVGNHQVTPMGNVAMQGGYGNQGYGGYGYPSQVQGGYGNTHVGQGRGHHAGGRPPYMGR</sequence>
<dbReference type="Proteomes" id="UP001140949">
    <property type="component" value="Unassembled WGS sequence"/>
</dbReference>
<evidence type="ECO:0000313" key="6">
    <source>
        <dbReference type="Proteomes" id="UP001140949"/>
    </source>
</evidence>